<evidence type="ECO:0000256" key="11">
    <source>
        <dbReference type="ARBA" id="ARBA00022840"/>
    </source>
</evidence>
<dbReference type="Proteomes" id="UP001500908">
    <property type="component" value="Unassembled WGS sequence"/>
</dbReference>
<sequence length="364" mass="38820">MRTYTRSFAELRLSDRGEVGGKCASLGELLSAGVEVPEGFAVTVAAFEAFRDTDGLRQRLAALVDGVDPASAAALQAAHEDAAGLVGSAPLPPEVEAQIRDGYAKLCRERGHTDVPVAVRSSAVAEDGDGASFAGQQETFLWVVGADSVVDHVRACWASLYTPQAIAYRARLSAQEAAEATRISVAVQAMVDAAVSGVAFTVSPRTGDRSVVAVNASWGLGHAVVSGEVTPDEFWVCKVGPQLTDKTVAVKTAQSLADPTGQGVVTVPVPEHRRRVACLDDEEVLALAELAMRVERHYGCPQDIEWALTRSDQGRPARFVMLQSRPETTWRQRQDETRTKRASAAGGYLNLVHAAGRRQKEATS</sequence>
<organism evidence="16 17">
    <name type="scientific">Salinactinospora qingdaonensis</name>
    <dbReference type="NCBI Taxonomy" id="702744"/>
    <lineage>
        <taxon>Bacteria</taxon>
        <taxon>Bacillati</taxon>
        <taxon>Actinomycetota</taxon>
        <taxon>Actinomycetes</taxon>
        <taxon>Streptosporangiales</taxon>
        <taxon>Nocardiopsidaceae</taxon>
        <taxon>Salinactinospora</taxon>
    </lineage>
</organism>
<feature type="domain" description="Pyruvate phosphate dikinase AMP/ATP-binding" evidence="15">
    <location>
        <begin position="18"/>
        <end position="341"/>
    </location>
</feature>
<evidence type="ECO:0000256" key="9">
    <source>
        <dbReference type="ARBA" id="ARBA00022741"/>
    </source>
</evidence>
<keyword evidence="7" id="KW-0808">Transferase</keyword>
<dbReference type="InterPro" id="IPR006319">
    <property type="entry name" value="PEP_synth"/>
</dbReference>
<dbReference type="InterPro" id="IPR002192">
    <property type="entry name" value="PPDK_AMP/ATP-bd"/>
</dbReference>
<proteinExistence type="inferred from homology"/>
<evidence type="ECO:0000256" key="6">
    <source>
        <dbReference type="ARBA" id="ARBA00021623"/>
    </source>
</evidence>
<comment type="function">
    <text evidence="2">Catalyzes the phosphorylation of pyruvate to phosphoenolpyruvate.</text>
</comment>
<evidence type="ECO:0000256" key="1">
    <source>
        <dbReference type="ARBA" id="ARBA00001946"/>
    </source>
</evidence>
<keyword evidence="12" id="KW-0460">Magnesium</keyword>
<dbReference type="SUPFAM" id="SSF56059">
    <property type="entry name" value="Glutathione synthetase ATP-binding domain-like"/>
    <property type="match status" value="1"/>
</dbReference>
<comment type="similarity">
    <text evidence="4">Belongs to the PEP-utilizing enzyme family.</text>
</comment>
<name>A0ABP7F8K3_9ACTN</name>
<dbReference type="RefSeq" id="WP_344968027.1">
    <property type="nucleotide sequence ID" value="NZ_BAABDD010000004.1"/>
</dbReference>
<gene>
    <name evidence="16" type="ORF">GCM10022402_11270</name>
</gene>
<evidence type="ECO:0000256" key="2">
    <source>
        <dbReference type="ARBA" id="ARBA00002988"/>
    </source>
</evidence>
<evidence type="ECO:0000256" key="13">
    <source>
        <dbReference type="ARBA" id="ARBA00033470"/>
    </source>
</evidence>
<evidence type="ECO:0000259" key="15">
    <source>
        <dbReference type="Pfam" id="PF01326"/>
    </source>
</evidence>
<keyword evidence="8" id="KW-0479">Metal-binding</keyword>
<evidence type="ECO:0000256" key="10">
    <source>
        <dbReference type="ARBA" id="ARBA00022777"/>
    </source>
</evidence>
<evidence type="ECO:0000313" key="16">
    <source>
        <dbReference type="EMBL" id="GAA3732443.1"/>
    </source>
</evidence>
<dbReference type="Gene3D" id="3.30.1490.20">
    <property type="entry name" value="ATP-grasp fold, A domain"/>
    <property type="match status" value="1"/>
</dbReference>
<comment type="caution">
    <text evidence="16">The sequence shown here is derived from an EMBL/GenBank/DDBJ whole genome shotgun (WGS) entry which is preliminary data.</text>
</comment>
<evidence type="ECO:0000313" key="17">
    <source>
        <dbReference type="Proteomes" id="UP001500908"/>
    </source>
</evidence>
<accession>A0ABP7F8K3</accession>
<evidence type="ECO:0000256" key="7">
    <source>
        <dbReference type="ARBA" id="ARBA00022679"/>
    </source>
</evidence>
<keyword evidence="17" id="KW-1185">Reference proteome</keyword>
<dbReference type="EMBL" id="BAABDD010000004">
    <property type="protein sequence ID" value="GAA3732443.1"/>
    <property type="molecule type" value="Genomic_DNA"/>
</dbReference>
<dbReference type="InterPro" id="IPR013815">
    <property type="entry name" value="ATP_grasp_subdomain_1"/>
</dbReference>
<keyword evidence="10" id="KW-0418">Kinase</keyword>
<dbReference type="PANTHER" id="PTHR43030:SF1">
    <property type="entry name" value="PHOSPHOENOLPYRUVATE SYNTHASE"/>
    <property type="match status" value="1"/>
</dbReference>
<dbReference type="Gene3D" id="3.30.470.20">
    <property type="entry name" value="ATP-grasp fold, B domain"/>
    <property type="match status" value="1"/>
</dbReference>
<comment type="cofactor">
    <cofactor evidence="1">
        <name>Mg(2+)</name>
        <dbReference type="ChEBI" id="CHEBI:18420"/>
    </cofactor>
</comment>
<reference evidence="17" key="1">
    <citation type="journal article" date="2019" name="Int. J. Syst. Evol. Microbiol.">
        <title>The Global Catalogue of Microorganisms (GCM) 10K type strain sequencing project: providing services to taxonomists for standard genome sequencing and annotation.</title>
        <authorList>
            <consortium name="The Broad Institute Genomics Platform"/>
            <consortium name="The Broad Institute Genome Sequencing Center for Infectious Disease"/>
            <person name="Wu L."/>
            <person name="Ma J."/>
        </authorList>
    </citation>
    <scope>NUCLEOTIDE SEQUENCE [LARGE SCALE GENOMIC DNA]</scope>
    <source>
        <strain evidence="17">JCM 17137</strain>
    </source>
</reference>
<dbReference type="EC" id="2.7.9.2" evidence="5"/>
<evidence type="ECO:0000256" key="3">
    <source>
        <dbReference type="ARBA" id="ARBA00004742"/>
    </source>
</evidence>
<evidence type="ECO:0000256" key="14">
    <source>
        <dbReference type="ARBA" id="ARBA00047700"/>
    </source>
</evidence>
<keyword evidence="11" id="KW-0067">ATP-binding</keyword>
<keyword evidence="9" id="KW-0547">Nucleotide-binding</keyword>
<protein>
    <recommendedName>
        <fullName evidence="6">Phosphoenolpyruvate synthase</fullName>
        <ecNumber evidence="5">2.7.9.2</ecNumber>
    </recommendedName>
    <alternativeName>
        <fullName evidence="13">Pyruvate, water dikinase</fullName>
    </alternativeName>
</protein>
<evidence type="ECO:0000256" key="12">
    <source>
        <dbReference type="ARBA" id="ARBA00022842"/>
    </source>
</evidence>
<evidence type="ECO:0000256" key="4">
    <source>
        <dbReference type="ARBA" id="ARBA00007837"/>
    </source>
</evidence>
<dbReference type="PANTHER" id="PTHR43030">
    <property type="entry name" value="PHOSPHOENOLPYRUVATE SYNTHASE"/>
    <property type="match status" value="1"/>
</dbReference>
<comment type="pathway">
    <text evidence="3">Carbohydrate biosynthesis; gluconeogenesis.</text>
</comment>
<evidence type="ECO:0000256" key="5">
    <source>
        <dbReference type="ARBA" id="ARBA00011996"/>
    </source>
</evidence>
<dbReference type="Pfam" id="PF01326">
    <property type="entry name" value="PPDK_N"/>
    <property type="match status" value="1"/>
</dbReference>
<evidence type="ECO:0000256" key="8">
    <source>
        <dbReference type="ARBA" id="ARBA00022723"/>
    </source>
</evidence>
<comment type="catalytic activity">
    <reaction evidence="14">
        <text>pyruvate + ATP + H2O = phosphoenolpyruvate + AMP + phosphate + 2 H(+)</text>
        <dbReference type="Rhea" id="RHEA:11364"/>
        <dbReference type="ChEBI" id="CHEBI:15361"/>
        <dbReference type="ChEBI" id="CHEBI:15377"/>
        <dbReference type="ChEBI" id="CHEBI:15378"/>
        <dbReference type="ChEBI" id="CHEBI:30616"/>
        <dbReference type="ChEBI" id="CHEBI:43474"/>
        <dbReference type="ChEBI" id="CHEBI:58702"/>
        <dbReference type="ChEBI" id="CHEBI:456215"/>
        <dbReference type="EC" id="2.7.9.2"/>
    </reaction>
</comment>